<evidence type="ECO:0000256" key="1">
    <source>
        <dbReference type="SAM" id="MobiDB-lite"/>
    </source>
</evidence>
<organism evidence="2 3">
    <name type="scientific">Draconibacterium aestuarii</name>
    <dbReference type="NCBI Taxonomy" id="2998507"/>
    <lineage>
        <taxon>Bacteria</taxon>
        <taxon>Pseudomonadati</taxon>
        <taxon>Bacteroidota</taxon>
        <taxon>Bacteroidia</taxon>
        <taxon>Marinilabiliales</taxon>
        <taxon>Prolixibacteraceae</taxon>
        <taxon>Draconibacterium</taxon>
    </lineage>
</organism>
<accession>A0A9X3J499</accession>
<evidence type="ECO:0000313" key="2">
    <source>
        <dbReference type="EMBL" id="MCY1719113.1"/>
    </source>
</evidence>
<feature type="region of interest" description="Disordered" evidence="1">
    <location>
        <begin position="110"/>
        <end position="145"/>
    </location>
</feature>
<protein>
    <submittedName>
        <fullName evidence="2">Uncharacterized protein</fullName>
    </submittedName>
</protein>
<reference evidence="2" key="1">
    <citation type="submission" date="2022-11" db="EMBL/GenBank/DDBJ databases">
        <title>Marilongibacter aestuarii gen. nov., sp. nov., isolated from tidal flat sediment.</title>
        <authorList>
            <person name="Jiayan W."/>
        </authorList>
    </citation>
    <scope>NUCLEOTIDE SEQUENCE</scope>
    <source>
        <strain evidence="2">Z1-6</strain>
    </source>
</reference>
<keyword evidence="3" id="KW-1185">Reference proteome</keyword>
<dbReference type="RefSeq" id="WP_343331450.1">
    <property type="nucleotide sequence ID" value="NZ_JAPOHD010000005.1"/>
</dbReference>
<name>A0A9X3J499_9BACT</name>
<sequence>MEGWIKPHRKIVDHWIFEDNRYYKWWSIILLYVNHAPKKIPVQGKIFTCKAGQSIRSIESWSKLFGCTRSTTSRFFDLLKSDNMVITETVGQGSRRKLLLTVENWEEFQANTKQKQDENEDENEPQDRLKTNSKVGSNKKEKNLKKVKNIEERKKDFAQSLSQYEEKYGRDMLNSFYDYWTEHGDNDKKMRFEKEKSFGLARRLSTWKSNENKYETNRKSNGNRFESDSTKCTIENIYKRLAQKS</sequence>
<dbReference type="Proteomes" id="UP001145087">
    <property type="component" value="Unassembled WGS sequence"/>
</dbReference>
<evidence type="ECO:0000313" key="3">
    <source>
        <dbReference type="Proteomes" id="UP001145087"/>
    </source>
</evidence>
<proteinExistence type="predicted"/>
<dbReference type="AlphaFoldDB" id="A0A9X3J499"/>
<gene>
    <name evidence="2" type="ORF">OU798_02080</name>
</gene>
<dbReference type="EMBL" id="JAPOHD010000005">
    <property type="protein sequence ID" value="MCY1719113.1"/>
    <property type="molecule type" value="Genomic_DNA"/>
</dbReference>
<comment type="caution">
    <text evidence="2">The sequence shown here is derived from an EMBL/GenBank/DDBJ whole genome shotgun (WGS) entry which is preliminary data.</text>
</comment>